<dbReference type="EMBL" id="QXFV01000031">
    <property type="protein sequence ID" value="KAE9051845.1"/>
    <property type="molecule type" value="Genomic_DNA"/>
</dbReference>
<protein>
    <submittedName>
        <fullName evidence="2">Uncharacterized protein</fullName>
    </submittedName>
</protein>
<dbReference type="Proteomes" id="UP000429607">
    <property type="component" value="Unassembled WGS sequence"/>
</dbReference>
<evidence type="ECO:0000313" key="3">
    <source>
        <dbReference type="EMBL" id="KAE9358575.1"/>
    </source>
</evidence>
<sequence>MPMSSTALSIALIVNPCCTRSSCSFVHLESSVVLPHTGHNNDVHRSRTGAFPPL</sequence>
<dbReference type="AlphaFoldDB" id="A0A6A3PH31"/>
<evidence type="ECO:0000313" key="4">
    <source>
        <dbReference type="Proteomes" id="UP000429607"/>
    </source>
</evidence>
<keyword evidence="5" id="KW-1185">Reference proteome</keyword>
<evidence type="ECO:0000313" key="1">
    <source>
        <dbReference type="EMBL" id="KAE9047145.1"/>
    </source>
</evidence>
<reference evidence="4 6" key="1">
    <citation type="submission" date="2018-09" db="EMBL/GenBank/DDBJ databases">
        <title>Genomic investigation of the strawberry pathogen Phytophthora fragariae indicates pathogenicity is determined by transcriptional variation in three key races.</title>
        <authorList>
            <person name="Adams T.M."/>
            <person name="Armitage A.D."/>
            <person name="Sobczyk M.K."/>
            <person name="Bates H.J."/>
            <person name="Dunwell J.M."/>
            <person name="Nellist C.F."/>
            <person name="Harrison R.J."/>
        </authorList>
    </citation>
    <scope>NUCLEOTIDE SEQUENCE [LARGE SCALE GENOMIC DNA]</scope>
    <source>
        <strain evidence="2 4">SCRP249</strain>
        <strain evidence="1 6">SCRP324</strain>
        <strain evidence="3 5">SCRP333</strain>
    </source>
</reference>
<proteinExistence type="predicted"/>
<evidence type="ECO:0000313" key="6">
    <source>
        <dbReference type="Proteomes" id="UP000435112"/>
    </source>
</evidence>
<organism evidence="2 4">
    <name type="scientific">Phytophthora rubi</name>
    <dbReference type="NCBI Taxonomy" id="129364"/>
    <lineage>
        <taxon>Eukaryota</taxon>
        <taxon>Sar</taxon>
        <taxon>Stramenopiles</taxon>
        <taxon>Oomycota</taxon>
        <taxon>Peronosporomycetes</taxon>
        <taxon>Peronosporales</taxon>
        <taxon>Peronosporaceae</taxon>
        <taxon>Phytophthora</taxon>
    </lineage>
</organism>
<evidence type="ECO:0000313" key="5">
    <source>
        <dbReference type="Proteomes" id="UP000434957"/>
    </source>
</evidence>
<dbReference type="Proteomes" id="UP000434957">
    <property type="component" value="Unassembled WGS sequence"/>
</dbReference>
<gene>
    <name evidence="2" type="ORF">PR001_g1048</name>
    <name evidence="1" type="ORF">PR002_g1186</name>
    <name evidence="3" type="ORF">PR003_g1190</name>
</gene>
<accession>A0A6A3PH31</accession>
<evidence type="ECO:0000313" key="2">
    <source>
        <dbReference type="EMBL" id="KAE9051845.1"/>
    </source>
</evidence>
<dbReference type="EMBL" id="QXFU01000034">
    <property type="protein sequence ID" value="KAE9047145.1"/>
    <property type="molecule type" value="Genomic_DNA"/>
</dbReference>
<dbReference type="EMBL" id="QXFT01000032">
    <property type="protein sequence ID" value="KAE9358575.1"/>
    <property type="molecule type" value="Genomic_DNA"/>
</dbReference>
<dbReference type="Proteomes" id="UP000435112">
    <property type="component" value="Unassembled WGS sequence"/>
</dbReference>
<name>A0A6A3PH31_9STRA</name>
<comment type="caution">
    <text evidence="2">The sequence shown here is derived from an EMBL/GenBank/DDBJ whole genome shotgun (WGS) entry which is preliminary data.</text>
</comment>